<dbReference type="InterPro" id="IPR029032">
    <property type="entry name" value="AhpD-like"/>
</dbReference>
<reference evidence="2 5" key="2">
    <citation type="journal article" date="2019" name="Emerg. Microbes Infect.">
        <title>Comprehensive subspecies identification of 175 nontuberculous mycobacteria species based on 7547 genomic profiles.</title>
        <authorList>
            <person name="Matsumoto Y."/>
            <person name="Kinjo T."/>
            <person name="Motooka D."/>
            <person name="Nabeya D."/>
            <person name="Jung N."/>
            <person name="Uechi K."/>
            <person name="Horii T."/>
            <person name="Iida T."/>
            <person name="Fujita J."/>
            <person name="Nakamura S."/>
        </authorList>
    </citation>
    <scope>NUCLEOTIDE SEQUENCE [LARGE SCALE GENOMIC DNA]</scope>
    <source>
        <strain evidence="2 5">JCM 18113</strain>
    </source>
</reference>
<sequence>MPRLQGVSDRDAGLGAKIAFFFTRRKLAQMTGLETAGMLEPLRMYAHIPRLLNAYGKLEQAESKLDVFSPRQRALAELKSATTVGCEYCIDLGSQIARRWGITDEELLALADYQDASCFSDDDKLILQYATAISRTPVEVSDQLFAALRAHFDTAQLVALTHVIALGNLRARFNLALDIGSSGFSGNRVCALPETGRP</sequence>
<dbReference type="SUPFAM" id="SSF69118">
    <property type="entry name" value="AhpD-like"/>
    <property type="match status" value="1"/>
</dbReference>
<dbReference type="InterPro" id="IPR003779">
    <property type="entry name" value="CMD-like"/>
</dbReference>
<gene>
    <name evidence="3" type="ORF">BST30_15225</name>
    <name evidence="2" type="ORF">MMAN_20520</name>
</gene>
<dbReference type="Gene3D" id="1.20.1290.10">
    <property type="entry name" value="AhpD-like"/>
    <property type="match status" value="1"/>
</dbReference>
<protein>
    <submittedName>
        <fullName evidence="3">4-carboxymuconolactone decarboxylase</fullName>
    </submittedName>
</protein>
<reference evidence="2" key="3">
    <citation type="submission" date="2020-02" db="EMBL/GenBank/DDBJ databases">
        <authorList>
            <person name="Matsumoto Y."/>
            <person name="Kinjo T."/>
            <person name="Motooka D."/>
            <person name="Nabeya D."/>
            <person name="Jung N."/>
            <person name="Uechi K."/>
            <person name="Horii T."/>
            <person name="Iida T."/>
            <person name="Fujita J."/>
            <person name="Nakamura S."/>
        </authorList>
    </citation>
    <scope>NUCLEOTIDE SEQUENCE</scope>
    <source>
        <strain evidence="2">JCM 18113</strain>
    </source>
</reference>
<accession>A0A1X0FTF6</accession>
<dbReference type="Proteomes" id="UP000192760">
    <property type="component" value="Unassembled WGS sequence"/>
</dbReference>
<reference evidence="3 4" key="1">
    <citation type="submission" date="2017-02" db="EMBL/GenBank/DDBJ databases">
        <title>The new phylogeny of genus Mycobacterium.</title>
        <authorList>
            <person name="Tortoli E."/>
            <person name="Trovato A."/>
            <person name="Cirillo D.M."/>
        </authorList>
    </citation>
    <scope>NUCLEOTIDE SEQUENCE [LARGE SCALE GENOMIC DNA]</scope>
    <source>
        <strain evidence="3 4">DSM 45255</strain>
    </source>
</reference>
<proteinExistence type="predicted"/>
<evidence type="ECO:0000259" key="1">
    <source>
        <dbReference type="Pfam" id="PF02627"/>
    </source>
</evidence>
<dbReference type="STRING" id="560555.BST30_15225"/>
<dbReference type="Proteomes" id="UP000465812">
    <property type="component" value="Chromosome"/>
</dbReference>
<evidence type="ECO:0000313" key="4">
    <source>
        <dbReference type="Proteomes" id="UP000192760"/>
    </source>
</evidence>
<dbReference type="EMBL" id="AP022590">
    <property type="protein sequence ID" value="BBY37918.1"/>
    <property type="molecule type" value="Genomic_DNA"/>
</dbReference>
<dbReference type="PANTHER" id="PTHR34846:SF10">
    <property type="entry name" value="CYTOPLASMIC PROTEIN"/>
    <property type="match status" value="1"/>
</dbReference>
<evidence type="ECO:0000313" key="3">
    <source>
        <dbReference type="EMBL" id="ORB05071.1"/>
    </source>
</evidence>
<organism evidence="3 4">
    <name type="scientific">Mycobacterium mantenii</name>
    <dbReference type="NCBI Taxonomy" id="560555"/>
    <lineage>
        <taxon>Bacteria</taxon>
        <taxon>Bacillati</taxon>
        <taxon>Actinomycetota</taxon>
        <taxon>Actinomycetes</taxon>
        <taxon>Mycobacteriales</taxon>
        <taxon>Mycobacteriaceae</taxon>
        <taxon>Mycobacterium</taxon>
        <taxon>Mycobacterium avium complex (MAC)</taxon>
    </lineage>
</organism>
<evidence type="ECO:0000313" key="5">
    <source>
        <dbReference type="Proteomes" id="UP000465812"/>
    </source>
</evidence>
<dbReference type="Pfam" id="PF02627">
    <property type="entry name" value="CMD"/>
    <property type="match status" value="1"/>
</dbReference>
<dbReference type="EMBL" id="MVHW01000016">
    <property type="protein sequence ID" value="ORB05071.1"/>
    <property type="molecule type" value="Genomic_DNA"/>
</dbReference>
<dbReference type="AlphaFoldDB" id="A0A1X0FTF6"/>
<name>A0A1X0FTF6_MYCNT</name>
<evidence type="ECO:0000313" key="2">
    <source>
        <dbReference type="EMBL" id="BBY37918.1"/>
    </source>
</evidence>
<dbReference type="RefSeq" id="WP_083095731.1">
    <property type="nucleotide sequence ID" value="NZ_AP022590.1"/>
</dbReference>
<dbReference type="PANTHER" id="PTHR34846">
    <property type="entry name" value="4-CARBOXYMUCONOLACTONE DECARBOXYLASE FAMILY PROTEIN (AFU_ORTHOLOGUE AFUA_6G11590)"/>
    <property type="match status" value="1"/>
</dbReference>
<feature type="domain" description="Carboxymuconolactone decarboxylase-like" evidence="1">
    <location>
        <begin position="49"/>
        <end position="120"/>
    </location>
</feature>
<keyword evidence="5" id="KW-1185">Reference proteome</keyword>
<dbReference type="GO" id="GO:0051920">
    <property type="term" value="F:peroxiredoxin activity"/>
    <property type="evidence" value="ECO:0007669"/>
    <property type="project" value="InterPro"/>
</dbReference>